<protein>
    <submittedName>
        <fullName evidence="2">Uncharacterized protein</fullName>
    </submittedName>
</protein>
<evidence type="ECO:0000313" key="2">
    <source>
        <dbReference type="EMBL" id="KRM08360.1"/>
    </source>
</evidence>
<evidence type="ECO:0000256" key="1">
    <source>
        <dbReference type="SAM" id="Phobius"/>
    </source>
</evidence>
<dbReference type="EMBL" id="AZFX01000089">
    <property type="protein sequence ID" value="KRM08360.1"/>
    <property type="molecule type" value="Genomic_DNA"/>
</dbReference>
<organism evidence="2 3">
    <name type="scientific">Lapidilactobacillus concavus DSM 17758</name>
    <dbReference type="NCBI Taxonomy" id="1423735"/>
    <lineage>
        <taxon>Bacteria</taxon>
        <taxon>Bacillati</taxon>
        <taxon>Bacillota</taxon>
        <taxon>Bacilli</taxon>
        <taxon>Lactobacillales</taxon>
        <taxon>Lactobacillaceae</taxon>
        <taxon>Lapidilactobacillus</taxon>
    </lineage>
</organism>
<dbReference type="AlphaFoldDB" id="A0A0R1VRH2"/>
<accession>A0A0R1VRH2</accession>
<dbReference type="RefSeq" id="WP_057825584.1">
    <property type="nucleotide sequence ID" value="NZ_AZFX01000089.1"/>
</dbReference>
<dbReference type="Proteomes" id="UP000051315">
    <property type="component" value="Unassembled WGS sequence"/>
</dbReference>
<gene>
    <name evidence="2" type="ORF">FC15_GL000655</name>
</gene>
<keyword evidence="1" id="KW-0812">Transmembrane</keyword>
<comment type="caution">
    <text evidence="2">The sequence shown here is derived from an EMBL/GenBank/DDBJ whole genome shotgun (WGS) entry which is preliminary data.</text>
</comment>
<keyword evidence="3" id="KW-1185">Reference proteome</keyword>
<dbReference type="PATRIC" id="fig|1423735.3.peg.686"/>
<name>A0A0R1VRH2_9LACO</name>
<reference evidence="2 3" key="1">
    <citation type="journal article" date="2015" name="Genome Announc.">
        <title>Expanding the biotechnology potential of lactobacilli through comparative genomics of 213 strains and associated genera.</title>
        <authorList>
            <person name="Sun Z."/>
            <person name="Harris H.M."/>
            <person name="McCann A."/>
            <person name="Guo C."/>
            <person name="Argimon S."/>
            <person name="Zhang W."/>
            <person name="Yang X."/>
            <person name="Jeffery I.B."/>
            <person name="Cooney J.C."/>
            <person name="Kagawa T.F."/>
            <person name="Liu W."/>
            <person name="Song Y."/>
            <person name="Salvetti E."/>
            <person name="Wrobel A."/>
            <person name="Rasinkangas P."/>
            <person name="Parkhill J."/>
            <person name="Rea M.C."/>
            <person name="O'Sullivan O."/>
            <person name="Ritari J."/>
            <person name="Douillard F.P."/>
            <person name="Paul Ross R."/>
            <person name="Yang R."/>
            <person name="Briner A.E."/>
            <person name="Felis G.E."/>
            <person name="de Vos W.M."/>
            <person name="Barrangou R."/>
            <person name="Klaenhammer T.R."/>
            <person name="Caufield P.W."/>
            <person name="Cui Y."/>
            <person name="Zhang H."/>
            <person name="O'Toole P.W."/>
        </authorList>
    </citation>
    <scope>NUCLEOTIDE SEQUENCE [LARGE SCALE GENOMIC DNA]</scope>
    <source>
        <strain evidence="2 3">DSM 17758</strain>
    </source>
</reference>
<sequence>MNSRTELYAYKLPKRSRFLTFLLALLLATFVGTWLVQSTVLDDRFVQRDLEQSDGYDEFTTQLNVVLNTQAQKAGVPQSVLTNIATKANVKQVISTSLDHVYQHQTDPIDVQPILDEINAQVREKMAGAAAVSGVSATAISESVQSNFKDYVTQRAQPIANRAVKLIAALQSGAKSAMIVSGVLALIVTIAILFRSHGHLHGWRYLFWGIFWGGVLVALPGAILRFSDLIVNIAETTRSFSSIMLTFISDTLMVFIRIGGLLAGVGLLGVLLCIALPSFFHRNRGYQSH</sequence>
<feature type="transmembrane region" description="Helical" evidence="1">
    <location>
        <begin position="176"/>
        <end position="194"/>
    </location>
</feature>
<keyword evidence="1" id="KW-1133">Transmembrane helix</keyword>
<proteinExistence type="predicted"/>
<feature type="transmembrane region" description="Helical" evidence="1">
    <location>
        <begin position="206"/>
        <end position="234"/>
    </location>
</feature>
<dbReference type="OrthoDB" id="2295551at2"/>
<keyword evidence="1" id="KW-0472">Membrane</keyword>
<feature type="transmembrane region" description="Helical" evidence="1">
    <location>
        <begin position="254"/>
        <end position="280"/>
    </location>
</feature>
<evidence type="ECO:0000313" key="3">
    <source>
        <dbReference type="Proteomes" id="UP000051315"/>
    </source>
</evidence>